<sequence length="191" mass="22539">MSDNEFDAEAQSTKLHAIYDHHHRHHHEHTLSAVDLTIKLEQLQIDTNNIYAEDDGQEPAQDDSLLSPNGEERRHHRSHSHHRHHRHHSRHHSRSRSRSHSRQRTIAHVDPELQKWSHEALHEILDHLEQQRRESEFFQSEEDFSMVPGMEDNGSGRMRHTQGLSPEVLRDLSLRHRSLKQSHGQANLRHS</sequence>
<dbReference type="AlphaFoldDB" id="A0A9P5VDP5"/>
<keyword evidence="3" id="KW-1185">Reference proteome</keyword>
<accession>A0A9P5VDP5</accession>
<feature type="compositionally biased region" description="Acidic residues" evidence="1">
    <location>
        <begin position="52"/>
        <end position="61"/>
    </location>
</feature>
<proteinExistence type="predicted"/>
<comment type="caution">
    <text evidence="2">The sequence shown here is derived from an EMBL/GenBank/DDBJ whole genome shotgun (WGS) entry which is preliminary data.</text>
</comment>
<evidence type="ECO:0000313" key="2">
    <source>
        <dbReference type="EMBL" id="KAF9154167.1"/>
    </source>
</evidence>
<gene>
    <name evidence="2" type="ORF">BG015_001684</name>
</gene>
<feature type="region of interest" description="Disordered" evidence="1">
    <location>
        <begin position="52"/>
        <end position="105"/>
    </location>
</feature>
<feature type="compositionally biased region" description="Basic residues" evidence="1">
    <location>
        <begin position="74"/>
        <end position="105"/>
    </location>
</feature>
<dbReference type="EMBL" id="JAAAUQ010000131">
    <property type="protein sequence ID" value="KAF9154167.1"/>
    <property type="molecule type" value="Genomic_DNA"/>
</dbReference>
<reference evidence="2" key="1">
    <citation type="journal article" date="2020" name="Fungal Divers.">
        <title>Resolving the Mortierellaceae phylogeny through synthesis of multi-gene phylogenetics and phylogenomics.</title>
        <authorList>
            <person name="Vandepol N."/>
            <person name="Liber J."/>
            <person name="Desiro A."/>
            <person name="Na H."/>
            <person name="Kennedy M."/>
            <person name="Barry K."/>
            <person name="Grigoriev I.V."/>
            <person name="Miller A.N."/>
            <person name="O'Donnell K."/>
            <person name="Stajich J.E."/>
            <person name="Bonito G."/>
        </authorList>
    </citation>
    <scope>NUCLEOTIDE SEQUENCE</scope>
    <source>
        <strain evidence="2">NRRL 6426</strain>
    </source>
</reference>
<organism evidence="2 3">
    <name type="scientific">Linnemannia schmuckeri</name>
    <dbReference type="NCBI Taxonomy" id="64567"/>
    <lineage>
        <taxon>Eukaryota</taxon>
        <taxon>Fungi</taxon>
        <taxon>Fungi incertae sedis</taxon>
        <taxon>Mucoromycota</taxon>
        <taxon>Mortierellomycotina</taxon>
        <taxon>Mortierellomycetes</taxon>
        <taxon>Mortierellales</taxon>
        <taxon>Mortierellaceae</taxon>
        <taxon>Linnemannia</taxon>
    </lineage>
</organism>
<dbReference type="Proteomes" id="UP000748756">
    <property type="component" value="Unassembled WGS sequence"/>
</dbReference>
<evidence type="ECO:0000256" key="1">
    <source>
        <dbReference type="SAM" id="MobiDB-lite"/>
    </source>
</evidence>
<dbReference type="OrthoDB" id="2417251at2759"/>
<name>A0A9P5VDP5_9FUNG</name>
<protein>
    <submittedName>
        <fullName evidence="2">Uncharacterized protein</fullName>
    </submittedName>
</protein>
<feature type="region of interest" description="Disordered" evidence="1">
    <location>
        <begin position="146"/>
        <end position="167"/>
    </location>
</feature>
<evidence type="ECO:0000313" key="3">
    <source>
        <dbReference type="Proteomes" id="UP000748756"/>
    </source>
</evidence>